<dbReference type="PANTHER" id="PTHR10520:SF12">
    <property type="entry name" value="TRIFUNCTIONAL PURINE BIOSYNTHETIC PROTEIN ADENOSINE-3"/>
    <property type="match status" value="1"/>
</dbReference>
<evidence type="ECO:0000256" key="10">
    <source>
        <dbReference type="ARBA" id="ARBA00033093"/>
    </source>
</evidence>
<dbReference type="Pfam" id="PF02769">
    <property type="entry name" value="AIRS_C"/>
    <property type="match status" value="1"/>
</dbReference>
<dbReference type="RefSeq" id="WP_204425545.1">
    <property type="nucleotide sequence ID" value="NZ_CP070228.1"/>
</dbReference>
<dbReference type="Proteomes" id="UP000602653">
    <property type="component" value="Chromosome"/>
</dbReference>
<dbReference type="InterPro" id="IPR016188">
    <property type="entry name" value="PurM-like_N"/>
</dbReference>
<evidence type="ECO:0000259" key="14">
    <source>
        <dbReference type="Pfam" id="PF02769"/>
    </source>
</evidence>
<dbReference type="Gene3D" id="3.30.1330.10">
    <property type="entry name" value="PurM-like, N-terminal domain"/>
    <property type="match status" value="1"/>
</dbReference>
<keyword evidence="5 12" id="KW-0436">Ligase</keyword>
<reference evidence="15 16" key="1">
    <citation type="submission" date="2021-02" db="EMBL/GenBank/DDBJ databases">
        <title>Complete Genome Sequence of Arcanobacterium phocisimile strain DSM 26142T from a harbour seal.</title>
        <authorList>
            <person name="Borowiak M."/>
            <person name="Alssahen M."/>
            <person name="Malorny B."/>
            <person name="Laemmler C."/>
            <person name="Siebert U."/>
            <person name="Ploetz M."/>
            <person name="Abdulmawjood A."/>
        </authorList>
    </citation>
    <scope>NUCLEOTIDE SEQUENCE [LARGE SCALE GENOMIC DNA]</scope>
    <source>
        <strain evidence="15 16">DSM 26142</strain>
    </source>
</reference>
<evidence type="ECO:0000256" key="12">
    <source>
        <dbReference type="HAMAP-Rule" id="MF_00741"/>
    </source>
</evidence>
<evidence type="ECO:0000256" key="11">
    <source>
        <dbReference type="ARBA" id="ARBA00049057"/>
    </source>
</evidence>
<feature type="domain" description="PurM-like C-terminal" evidence="14">
    <location>
        <begin position="177"/>
        <end position="341"/>
    </location>
</feature>
<dbReference type="SUPFAM" id="SSF55326">
    <property type="entry name" value="PurM N-terminal domain-like"/>
    <property type="match status" value="1"/>
</dbReference>
<evidence type="ECO:0000313" key="15">
    <source>
        <dbReference type="EMBL" id="QRV02890.1"/>
    </source>
</evidence>
<evidence type="ECO:0000313" key="16">
    <source>
        <dbReference type="Proteomes" id="UP000602653"/>
    </source>
</evidence>
<evidence type="ECO:0000256" key="6">
    <source>
        <dbReference type="ARBA" id="ARBA00022741"/>
    </source>
</evidence>
<evidence type="ECO:0000256" key="3">
    <source>
        <dbReference type="ARBA" id="ARBA00013047"/>
    </source>
</evidence>
<dbReference type="InterPro" id="IPR036676">
    <property type="entry name" value="PurM-like_C_sf"/>
</dbReference>
<comment type="similarity">
    <text evidence="2 12">Belongs to the AIR synthase family.</text>
</comment>
<dbReference type="HAMAP" id="MF_00741">
    <property type="entry name" value="AIRS"/>
    <property type="match status" value="1"/>
</dbReference>
<evidence type="ECO:0000256" key="5">
    <source>
        <dbReference type="ARBA" id="ARBA00022598"/>
    </source>
</evidence>
<dbReference type="NCBIfam" id="TIGR00878">
    <property type="entry name" value="purM"/>
    <property type="match status" value="1"/>
</dbReference>
<dbReference type="Gene3D" id="3.90.650.10">
    <property type="entry name" value="PurM-like C-terminal domain"/>
    <property type="match status" value="1"/>
</dbReference>
<organism evidence="15 16">
    <name type="scientific">Arcanobacterium phocisimile</name>
    <dbReference type="NCBI Taxonomy" id="1302235"/>
    <lineage>
        <taxon>Bacteria</taxon>
        <taxon>Bacillati</taxon>
        <taxon>Actinomycetota</taxon>
        <taxon>Actinomycetes</taxon>
        <taxon>Actinomycetales</taxon>
        <taxon>Actinomycetaceae</taxon>
        <taxon>Arcanobacterium</taxon>
    </lineage>
</organism>
<evidence type="ECO:0000256" key="7">
    <source>
        <dbReference type="ARBA" id="ARBA00022840"/>
    </source>
</evidence>
<evidence type="ECO:0000256" key="9">
    <source>
        <dbReference type="ARBA" id="ARBA00032931"/>
    </source>
</evidence>
<comment type="subcellular location">
    <subcellularLocation>
        <location evidence="12">Cytoplasm</location>
    </subcellularLocation>
</comment>
<comment type="catalytic activity">
    <reaction evidence="11 12">
        <text>2-formamido-N(1)-(5-O-phospho-beta-D-ribosyl)acetamidine + ATP = 5-amino-1-(5-phospho-beta-D-ribosyl)imidazole + ADP + phosphate + H(+)</text>
        <dbReference type="Rhea" id="RHEA:23032"/>
        <dbReference type="ChEBI" id="CHEBI:15378"/>
        <dbReference type="ChEBI" id="CHEBI:30616"/>
        <dbReference type="ChEBI" id="CHEBI:43474"/>
        <dbReference type="ChEBI" id="CHEBI:137981"/>
        <dbReference type="ChEBI" id="CHEBI:147287"/>
        <dbReference type="ChEBI" id="CHEBI:456216"/>
        <dbReference type="EC" id="6.3.3.1"/>
    </reaction>
</comment>
<protein>
    <recommendedName>
        <fullName evidence="4 12">Phosphoribosylformylglycinamidine cyclo-ligase</fullName>
        <ecNumber evidence="3 12">6.3.3.1</ecNumber>
    </recommendedName>
    <alternativeName>
        <fullName evidence="9 12">AIR synthase</fullName>
    </alternativeName>
    <alternativeName>
        <fullName evidence="10 12">AIRS</fullName>
    </alternativeName>
    <alternativeName>
        <fullName evidence="8 12">Phosphoribosyl-aminoimidazole synthetase</fullName>
    </alternativeName>
</protein>
<evidence type="ECO:0000256" key="4">
    <source>
        <dbReference type="ARBA" id="ARBA00020367"/>
    </source>
</evidence>
<dbReference type="SUPFAM" id="SSF56042">
    <property type="entry name" value="PurM C-terminal domain-like"/>
    <property type="match status" value="1"/>
</dbReference>
<feature type="domain" description="PurM-like N-terminal" evidence="13">
    <location>
        <begin position="60"/>
        <end position="165"/>
    </location>
</feature>
<proteinExistence type="inferred from homology"/>
<keyword evidence="16" id="KW-1185">Reference proteome</keyword>
<comment type="pathway">
    <text evidence="1 12">Purine metabolism; IMP biosynthesis via de novo pathway; 5-amino-1-(5-phospho-D-ribosyl)imidazole from N(2)-formyl-N(1)-(5-phospho-D-ribosyl)glycinamide: step 2/2.</text>
</comment>
<gene>
    <name evidence="12" type="primary">purM</name>
    <name evidence="15" type="ORF">JTE88_03980</name>
</gene>
<sequence>MRDSQSESYKNAGVDIEAGYEVVARIHKHIKNTMGEQGRFDHLGFGGLLPLNVADMTQPLLVSATDGVGTKLKLAFLLDRHDTVGIDCVAMCVNDVLCVGGVPINFLDYIACGKNNPAKIEQIVKGITDGCVQAGIPLVGGETAEMPGFYPKDEYDLAGFCNGIVDQAALLNKNTVREDDVVIGIASSGVHSNGFSLVRKIFNINDVAVLEETYDELDGQRLGDVLLTPTKIYVKSVAELLNKKLVKSLAHITGGGFYENIPRSLPAEHGVVIKRDDVDVLPIFSLIQQTGQISNRDMFNTFNMGVGMTCIVDPANVDQVLSILAEHGEHAYVLGRVTRSHTLVELV</sequence>
<accession>A0ABX7IJ61</accession>
<dbReference type="EC" id="6.3.3.1" evidence="3 12"/>
<dbReference type="GO" id="GO:0004641">
    <property type="term" value="F:phosphoribosylformylglycinamidine cyclo-ligase activity"/>
    <property type="evidence" value="ECO:0007669"/>
    <property type="project" value="UniProtKB-EC"/>
</dbReference>
<dbReference type="InterPro" id="IPR004733">
    <property type="entry name" value="PurM_cligase"/>
</dbReference>
<dbReference type="EMBL" id="CP070228">
    <property type="protein sequence ID" value="QRV02890.1"/>
    <property type="molecule type" value="Genomic_DNA"/>
</dbReference>
<evidence type="ECO:0000259" key="13">
    <source>
        <dbReference type="Pfam" id="PF00586"/>
    </source>
</evidence>
<keyword evidence="7 12" id="KW-0067">ATP-binding</keyword>
<keyword evidence="12" id="KW-0963">Cytoplasm</keyword>
<name>A0ABX7IJ61_9ACTO</name>
<keyword evidence="12" id="KW-0658">Purine biosynthesis</keyword>
<dbReference type="CDD" id="cd02196">
    <property type="entry name" value="PurM"/>
    <property type="match status" value="1"/>
</dbReference>
<dbReference type="PANTHER" id="PTHR10520">
    <property type="entry name" value="TRIFUNCTIONAL PURINE BIOSYNTHETIC PROTEIN ADENOSINE-3-RELATED"/>
    <property type="match status" value="1"/>
</dbReference>
<dbReference type="InterPro" id="IPR036921">
    <property type="entry name" value="PurM-like_N_sf"/>
</dbReference>
<evidence type="ECO:0000256" key="2">
    <source>
        <dbReference type="ARBA" id="ARBA00010280"/>
    </source>
</evidence>
<evidence type="ECO:0000256" key="1">
    <source>
        <dbReference type="ARBA" id="ARBA00004686"/>
    </source>
</evidence>
<dbReference type="InterPro" id="IPR010918">
    <property type="entry name" value="PurM-like_C_dom"/>
</dbReference>
<dbReference type="Pfam" id="PF00586">
    <property type="entry name" value="AIRS"/>
    <property type="match status" value="1"/>
</dbReference>
<evidence type="ECO:0000256" key="8">
    <source>
        <dbReference type="ARBA" id="ARBA00031908"/>
    </source>
</evidence>
<keyword evidence="6 12" id="KW-0547">Nucleotide-binding</keyword>